<gene>
    <name evidence="1" type="ORF">EVA_14197</name>
</gene>
<dbReference type="AlphaFoldDB" id="J9FRX5"/>
<accession>J9FRX5</accession>
<reference evidence="1" key="1">
    <citation type="journal article" date="2012" name="PLoS ONE">
        <title>Gene sets for utilization of primary and secondary nutrition supplies in the distal gut of endangered iberian lynx.</title>
        <authorList>
            <person name="Alcaide M."/>
            <person name="Messina E."/>
            <person name="Richter M."/>
            <person name="Bargiela R."/>
            <person name="Peplies J."/>
            <person name="Huws S.A."/>
            <person name="Newbold C.J."/>
            <person name="Golyshin P.N."/>
            <person name="Simon M.A."/>
            <person name="Lopez G."/>
            <person name="Yakimov M.M."/>
            <person name="Ferrer M."/>
        </authorList>
    </citation>
    <scope>NUCLEOTIDE SEQUENCE</scope>
</reference>
<name>J9FRX5_9ZZZZ</name>
<comment type="caution">
    <text evidence="1">The sequence shown here is derived from an EMBL/GenBank/DDBJ whole genome shotgun (WGS) entry which is preliminary data.</text>
</comment>
<protein>
    <submittedName>
        <fullName evidence="1">Uncharacterized protein</fullName>
    </submittedName>
</protein>
<dbReference type="EMBL" id="AMCI01004626">
    <property type="protein sequence ID" value="EJW97696.1"/>
    <property type="molecule type" value="Genomic_DNA"/>
</dbReference>
<organism evidence="1">
    <name type="scientific">gut metagenome</name>
    <dbReference type="NCBI Taxonomy" id="749906"/>
    <lineage>
        <taxon>unclassified sequences</taxon>
        <taxon>metagenomes</taxon>
        <taxon>organismal metagenomes</taxon>
    </lineage>
</organism>
<sequence>MRRRLQARAGRLLRLLQTCCIRPRQRLLLHHRRDQPR</sequence>
<evidence type="ECO:0000313" key="1">
    <source>
        <dbReference type="EMBL" id="EJW97696.1"/>
    </source>
</evidence>
<proteinExistence type="predicted"/>